<dbReference type="PANTHER" id="PTHR24208:SF166">
    <property type="entry name" value="LIM HOMEOBOX TRANSCRIPTION FACTOR 1 ALPHA, ISOFORM B"/>
    <property type="match status" value="1"/>
</dbReference>
<comment type="subcellular location">
    <subcellularLocation>
        <location evidence="1 5 6">Nucleus</location>
    </subcellularLocation>
</comment>
<feature type="DNA-binding region" description="Homeobox" evidence="5">
    <location>
        <begin position="374"/>
        <end position="433"/>
    </location>
</feature>
<dbReference type="STRING" id="246404.A0A507EB12"/>
<dbReference type="Gene3D" id="1.10.10.60">
    <property type="entry name" value="Homeodomain-like"/>
    <property type="match status" value="1"/>
</dbReference>
<proteinExistence type="predicted"/>
<dbReference type="GO" id="GO:0000977">
    <property type="term" value="F:RNA polymerase II transcription regulatory region sequence-specific DNA binding"/>
    <property type="evidence" value="ECO:0007669"/>
    <property type="project" value="TreeGrafter"/>
</dbReference>
<gene>
    <name evidence="8" type="ORF">CcCBS67573_g08932</name>
</gene>
<dbReference type="GO" id="GO:0000981">
    <property type="term" value="F:DNA-binding transcription factor activity, RNA polymerase II-specific"/>
    <property type="evidence" value="ECO:0007669"/>
    <property type="project" value="TreeGrafter"/>
</dbReference>
<organism evidence="8 9">
    <name type="scientific">Chytriomyces confervae</name>
    <dbReference type="NCBI Taxonomy" id="246404"/>
    <lineage>
        <taxon>Eukaryota</taxon>
        <taxon>Fungi</taxon>
        <taxon>Fungi incertae sedis</taxon>
        <taxon>Chytridiomycota</taxon>
        <taxon>Chytridiomycota incertae sedis</taxon>
        <taxon>Chytridiomycetes</taxon>
        <taxon>Chytridiales</taxon>
        <taxon>Chytriomycetaceae</taxon>
        <taxon>Chytriomyces</taxon>
    </lineage>
</organism>
<comment type="caution">
    <text evidence="8">The sequence shown here is derived from an EMBL/GenBank/DDBJ whole genome shotgun (WGS) entry which is preliminary data.</text>
</comment>
<evidence type="ECO:0000256" key="2">
    <source>
        <dbReference type="ARBA" id="ARBA00023125"/>
    </source>
</evidence>
<evidence type="ECO:0000313" key="9">
    <source>
        <dbReference type="Proteomes" id="UP000320333"/>
    </source>
</evidence>
<reference evidence="8 9" key="1">
    <citation type="journal article" date="2019" name="Sci. Rep.">
        <title>Comparative genomics of chytrid fungi reveal insights into the obligate biotrophic and pathogenic lifestyle of Synchytrium endobioticum.</title>
        <authorList>
            <person name="van de Vossenberg B.T.L.H."/>
            <person name="Warris S."/>
            <person name="Nguyen H.D.T."/>
            <person name="van Gent-Pelzer M.P.E."/>
            <person name="Joly D.L."/>
            <person name="van de Geest H.C."/>
            <person name="Bonants P.J.M."/>
            <person name="Smith D.S."/>
            <person name="Levesque C.A."/>
            <person name="van der Lee T.A.J."/>
        </authorList>
    </citation>
    <scope>NUCLEOTIDE SEQUENCE [LARGE SCALE GENOMIC DNA]</scope>
    <source>
        <strain evidence="8 9">CBS 675.73</strain>
    </source>
</reference>
<feature type="domain" description="Homeobox" evidence="7">
    <location>
        <begin position="372"/>
        <end position="432"/>
    </location>
</feature>
<evidence type="ECO:0000256" key="6">
    <source>
        <dbReference type="RuleBase" id="RU000682"/>
    </source>
</evidence>
<dbReference type="PANTHER" id="PTHR24208">
    <property type="entry name" value="LIM/HOMEOBOX PROTEIN LHX"/>
    <property type="match status" value="1"/>
</dbReference>
<keyword evidence="3 5" id="KW-0371">Homeobox</keyword>
<dbReference type="Pfam" id="PF00046">
    <property type="entry name" value="Homeodomain"/>
    <property type="match status" value="1"/>
</dbReference>
<dbReference type="EMBL" id="QEAP01000668">
    <property type="protein sequence ID" value="TPX61273.1"/>
    <property type="molecule type" value="Genomic_DNA"/>
</dbReference>
<sequence>MDLQPAYFPTIDTRRSSLDDGLTVPTFTVPSHASDHIDPLLLTAPHPITPNTPLFTVAASSRSATMSSPETPATVVPAVMDNSKISADSLMASFMFQGPTKPTQHDFKFPTSALHLSSSDLFLNQTPSGSPEPFDSTATSMIDGYHGRNSSTNSLFSNMGDMSQQAPFEFSNVLFSGASMDMFSRVGSRVGSRATSPTTSFTEMMMSNSSNGTLNQMTPDQYMDTLSTLNAATAVFNRRNSMAFPSTDLFTAPTPRRSPSISNARRQRCQSDVSGMRRPSVVSSAMSSPYFGHLSAAAAMTCPSTPDMGYFSSESQIASDDMLYSQPYQPVAPAVSGKRASLVNMIRRNSMMGSAGHNVNQSNPANNNNGAAPAKKQRFKPNENELNLLMSFFESNPFPDRTQRGQLAIQLGLEPKQILFWFQNRRATLKMNGIHVVKPNAPGDAAARAGLKPLMAESAFFFVEPSRQEQLVGQI</sequence>
<dbReference type="InterPro" id="IPR009057">
    <property type="entry name" value="Homeodomain-like_sf"/>
</dbReference>
<dbReference type="OrthoDB" id="6159439at2759"/>
<dbReference type="AlphaFoldDB" id="A0A507EB12"/>
<evidence type="ECO:0000259" key="7">
    <source>
        <dbReference type="PROSITE" id="PS50071"/>
    </source>
</evidence>
<evidence type="ECO:0000256" key="5">
    <source>
        <dbReference type="PROSITE-ProRule" id="PRU00108"/>
    </source>
</evidence>
<dbReference type="CDD" id="cd00086">
    <property type="entry name" value="homeodomain"/>
    <property type="match status" value="1"/>
</dbReference>
<accession>A0A507EB12</accession>
<evidence type="ECO:0000313" key="8">
    <source>
        <dbReference type="EMBL" id="TPX61273.1"/>
    </source>
</evidence>
<keyword evidence="2 5" id="KW-0238">DNA-binding</keyword>
<dbReference type="Proteomes" id="UP000320333">
    <property type="component" value="Unassembled WGS sequence"/>
</dbReference>
<name>A0A507EB12_9FUNG</name>
<evidence type="ECO:0000256" key="3">
    <source>
        <dbReference type="ARBA" id="ARBA00023155"/>
    </source>
</evidence>
<dbReference type="SUPFAM" id="SSF46689">
    <property type="entry name" value="Homeodomain-like"/>
    <property type="match status" value="1"/>
</dbReference>
<dbReference type="GO" id="GO:0005634">
    <property type="term" value="C:nucleus"/>
    <property type="evidence" value="ECO:0007669"/>
    <property type="project" value="UniProtKB-SubCell"/>
</dbReference>
<dbReference type="InterPro" id="IPR001356">
    <property type="entry name" value="HD"/>
</dbReference>
<dbReference type="SMART" id="SM00389">
    <property type="entry name" value="HOX"/>
    <property type="match status" value="1"/>
</dbReference>
<dbReference type="PROSITE" id="PS50071">
    <property type="entry name" value="HOMEOBOX_2"/>
    <property type="match status" value="1"/>
</dbReference>
<protein>
    <recommendedName>
        <fullName evidence="7">Homeobox domain-containing protein</fullName>
    </recommendedName>
</protein>
<evidence type="ECO:0000256" key="1">
    <source>
        <dbReference type="ARBA" id="ARBA00004123"/>
    </source>
</evidence>
<keyword evidence="4 5" id="KW-0539">Nucleus</keyword>
<evidence type="ECO:0000256" key="4">
    <source>
        <dbReference type="ARBA" id="ARBA00023242"/>
    </source>
</evidence>
<keyword evidence="9" id="KW-1185">Reference proteome</keyword>
<dbReference type="InterPro" id="IPR050453">
    <property type="entry name" value="LIM_Homeobox_TF"/>
</dbReference>